<dbReference type="Pfam" id="PF00789">
    <property type="entry name" value="UBX"/>
    <property type="match status" value="1"/>
</dbReference>
<feature type="compositionally biased region" description="Polar residues" evidence="1">
    <location>
        <begin position="315"/>
        <end position="325"/>
    </location>
</feature>
<proteinExistence type="predicted"/>
<dbReference type="GO" id="GO:0005783">
    <property type="term" value="C:endoplasmic reticulum"/>
    <property type="evidence" value="ECO:0007669"/>
    <property type="project" value="TreeGrafter"/>
</dbReference>
<dbReference type="PROSITE" id="PS50033">
    <property type="entry name" value="UBX"/>
    <property type="match status" value="1"/>
</dbReference>
<evidence type="ECO:0000259" key="2">
    <source>
        <dbReference type="PROSITE" id="PS50033"/>
    </source>
</evidence>
<dbReference type="AlphaFoldDB" id="A0A1X7R3Z1"/>
<dbReference type="PANTHER" id="PTHR46424">
    <property type="entry name" value="UBX DOMAIN-CONTAINING PROTEIN 4"/>
    <property type="match status" value="1"/>
</dbReference>
<name>A0A1X7R3Z1_9SACH</name>
<dbReference type="EMBL" id="FXLY01000005">
    <property type="protein sequence ID" value="SMN20180.1"/>
    <property type="molecule type" value="Genomic_DNA"/>
</dbReference>
<dbReference type="Proteomes" id="UP000196158">
    <property type="component" value="Unassembled WGS sequence"/>
</dbReference>
<keyword evidence="4" id="KW-1185">Reference proteome</keyword>
<feature type="domain" description="UBX" evidence="2">
    <location>
        <begin position="198"/>
        <end position="276"/>
    </location>
</feature>
<feature type="region of interest" description="Disordered" evidence="1">
    <location>
        <begin position="315"/>
        <end position="402"/>
    </location>
</feature>
<evidence type="ECO:0000256" key="1">
    <source>
        <dbReference type="SAM" id="MobiDB-lite"/>
    </source>
</evidence>
<feature type="compositionally biased region" description="Polar residues" evidence="1">
    <location>
        <begin position="350"/>
        <end position="377"/>
    </location>
</feature>
<dbReference type="GO" id="GO:0036503">
    <property type="term" value="P:ERAD pathway"/>
    <property type="evidence" value="ECO:0007669"/>
    <property type="project" value="TreeGrafter"/>
</dbReference>
<dbReference type="InterPro" id="IPR001012">
    <property type="entry name" value="UBX_dom"/>
</dbReference>
<dbReference type="OrthoDB" id="2445133at2759"/>
<dbReference type="SMART" id="SM00166">
    <property type="entry name" value="UBX"/>
    <property type="match status" value="1"/>
</dbReference>
<sequence length="402" mass="46102">MVSNLFLDSVEGAVTESLKTNRILVVYNSDKSDDWLNQWFQVDENNVTHLKGAAVWLKLVKGTPQFQYFEQVFPNVVVPSVYLVFNGKIKTILQGDTTHSMWGQLLHSLGVVPESVPHNKPKPEVPSGTFRESVQETTQQVYHDEVVKERRADKEERERILRLLEADKEERKAAEGHSQDLNTEPIEVRDNIKDRRRLHTANCTLQIRLTNSETLTRTFKSDDILNEVRTWVDVNRTDGDHPYAFHRNIPRMTFSESDEMKTLEQLELTPRSALILQPLNITDRNIKIAEAQQAGLLNKVYSGFSSWWGTSPSEQQHFQASSSPYLPSEHRTELNHHQQSSSKIIAASDPQINREQSDTNINSRSVTPNVYQLVNSDDLNDDHEKNTYNGNNVSLEKNDDDK</sequence>
<accession>A0A1X7R3Z1</accession>
<evidence type="ECO:0000313" key="4">
    <source>
        <dbReference type="Proteomes" id="UP000196158"/>
    </source>
</evidence>
<dbReference type="STRING" id="1789683.A0A1X7R3Z1"/>
<organism evidence="3 4">
    <name type="scientific">Maudiozyma saulgeensis</name>
    <dbReference type="NCBI Taxonomy" id="1789683"/>
    <lineage>
        <taxon>Eukaryota</taxon>
        <taxon>Fungi</taxon>
        <taxon>Dikarya</taxon>
        <taxon>Ascomycota</taxon>
        <taxon>Saccharomycotina</taxon>
        <taxon>Saccharomycetes</taxon>
        <taxon>Saccharomycetales</taxon>
        <taxon>Saccharomycetaceae</taxon>
        <taxon>Maudiozyma</taxon>
    </lineage>
</organism>
<evidence type="ECO:0000313" key="3">
    <source>
        <dbReference type="EMBL" id="SMN20180.1"/>
    </source>
</evidence>
<dbReference type="SUPFAM" id="SSF54236">
    <property type="entry name" value="Ubiquitin-like"/>
    <property type="match status" value="1"/>
</dbReference>
<reference evidence="3 4" key="1">
    <citation type="submission" date="2017-04" db="EMBL/GenBank/DDBJ databases">
        <authorList>
            <person name="Afonso C.L."/>
            <person name="Miller P.J."/>
            <person name="Scott M.A."/>
            <person name="Spackman E."/>
            <person name="Goraichik I."/>
            <person name="Dimitrov K.M."/>
            <person name="Suarez D.L."/>
            <person name="Swayne D.E."/>
        </authorList>
    </citation>
    <scope>NUCLEOTIDE SEQUENCE [LARGE SCALE GENOMIC DNA]</scope>
</reference>
<dbReference type="PANTHER" id="PTHR46424:SF1">
    <property type="entry name" value="UBX DOMAIN-CONTAINING PROTEIN 4"/>
    <property type="match status" value="1"/>
</dbReference>
<dbReference type="Pfam" id="PF23187">
    <property type="entry name" value="UBX7_N"/>
    <property type="match status" value="1"/>
</dbReference>
<gene>
    <name evidence="3" type="ORF">KASA_0N01166G</name>
</gene>
<dbReference type="InterPro" id="IPR029071">
    <property type="entry name" value="Ubiquitin-like_domsf"/>
</dbReference>
<dbReference type="Gene3D" id="3.10.20.90">
    <property type="entry name" value="Phosphatidylinositol 3-kinase Catalytic Subunit, Chain A, domain 1"/>
    <property type="match status" value="1"/>
</dbReference>
<protein>
    <submittedName>
        <fullName evidence="3">Similar to Saccharomyces cerevisiae YJL048C UBX6 UBX (Ubiquitin regulatory X) domain-containing protein that interacts with Cdc48p</fullName>
    </submittedName>
</protein>